<evidence type="ECO:0000256" key="1">
    <source>
        <dbReference type="SAM" id="MobiDB-lite"/>
    </source>
</evidence>
<comment type="caution">
    <text evidence="2">The sequence shown here is derived from an EMBL/GenBank/DDBJ whole genome shotgun (WGS) entry which is preliminary data.</text>
</comment>
<gene>
    <name evidence="2" type="ORF">E2C01_082727</name>
</gene>
<dbReference type="Proteomes" id="UP000324222">
    <property type="component" value="Unassembled WGS sequence"/>
</dbReference>
<organism evidence="2 3">
    <name type="scientific">Portunus trituberculatus</name>
    <name type="common">Swimming crab</name>
    <name type="synonym">Neptunus trituberculatus</name>
    <dbReference type="NCBI Taxonomy" id="210409"/>
    <lineage>
        <taxon>Eukaryota</taxon>
        <taxon>Metazoa</taxon>
        <taxon>Ecdysozoa</taxon>
        <taxon>Arthropoda</taxon>
        <taxon>Crustacea</taxon>
        <taxon>Multicrustacea</taxon>
        <taxon>Malacostraca</taxon>
        <taxon>Eumalacostraca</taxon>
        <taxon>Eucarida</taxon>
        <taxon>Decapoda</taxon>
        <taxon>Pleocyemata</taxon>
        <taxon>Brachyura</taxon>
        <taxon>Eubrachyura</taxon>
        <taxon>Portunoidea</taxon>
        <taxon>Portunidae</taxon>
        <taxon>Portuninae</taxon>
        <taxon>Portunus</taxon>
    </lineage>
</organism>
<keyword evidence="3" id="KW-1185">Reference proteome</keyword>
<dbReference type="AlphaFoldDB" id="A0A5B7J4I9"/>
<sequence length="112" mass="11514">MTSRQAALRQARAPLTTTNSNSTSLEQSTVRVNGEEVACVGLVCPSWTVAVASGGYHRPPPTTLTVKSVLAAQVSAVVVDGWVAGSDQSVGSGYTVCCAVSVYSMACWCCGV</sequence>
<evidence type="ECO:0000313" key="2">
    <source>
        <dbReference type="EMBL" id="MPC87848.1"/>
    </source>
</evidence>
<protein>
    <submittedName>
        <fullName evidence="2">Uncharacterized protein</fullName>
    </submittedName>
</protein>
<reference evidence="2 3" key="1">
    <citation type="submission" date="2019-05" db="EMBL/GenBank/DDBJ databases">
        <title>Another draft genome of Portunus trituberculatus and its Hox gene families provides insights of decapod evolution.</title>
        <authorList>
            <person name="Jeong J.-H."/>
            <person name="Song I."/>
            <person name="Kim S."/>
            <person name="Choi T."/>
            <person name="Kim D."/>
            <person name="Ryu S."/>
            <person name="Kim W."/>
        </authorList>
    </citation>
    <scope>NUCLEOTIDE SEQUENCE [LARGE SCALE GENOMIC DNA]</scope>
    <source>
        <tissue evidence="2">Muscle</tissue>
    </source>
</reference>
<dbReference type="EMBL" id="VSRR010075804">
    <property type="protein sequence ID" value="MPC87848.1"/>
    <property type="molecule type" value="Genomic_DNA"/>
</dbReference>
<proteinExistence type="predicted"/>
<feature type="region of interest" description="Disordered" evidence="1">
    <location>
        <begin position="1"/>
        <end position="27"/>
    </location>
</feature>
<name>A0A5B7J4I9_PORTR</name>
<evidence type="ECO:0000313" key="3">
    <source>
        <dbReference type="Proteomes" id="UP000324222"/>
    </source>
</evidence>
<feature type="compositionally biased region" description="Low complexity" evidence="1">
    <location>
        <begin position="1"/>
        <end position="24"/>
    </location>
</feature>
<accession>A0A5B7J4I9</accession>